<name>A0A1F2P9M3_9EURY</name>
<dbReference type="STRING" id="1838285.SCAL_000553"/>
<protein>
    <submittedName>
        <fullName evidence="1">Hydrolase or acyltransferase</fullName>
    </submittedName>
</protein>
<organism evidence="1 2">
    <name type="scientific">Candidatus Syntropharchaeum caldarium</name>
    <dbReference type="NCBI Taxonomy" id="1838285"/>
    <lineage>
        <taxon>Archaea</taxon>
        <taxon>Methanobacteriati</taxon>
        <taxon>Methanobacteriota</taxon>
        <taxon>Stenosarchaea group</taxon>
        <taxon>Methanomicrobia</taxon>
        <taxon>Methanosarcinales</taxon>
        <taxon>ANME-2 cluster</taxon>
        <taxon>Candidatus Syntropharchaeum</taxon>
    </lineage>
</organism>
<dbReference type="InterPro" id="IPR054227">
    <property type="entry name" value="DUF6951"/>
</dbReference>
<dbReference type="Pfam" id="PF22263">
    <property type="entry name" value="DUF6951"/>
    <property type="match status" value="1"/>
</dbReference>
<gene>
    <name evidence="1" type="ORF">SCAL_000553</name>
</gene>
<dbReference type="EMBL" id="LYOS01000002">
    <property type="protein sequence ID" value="OFV67913.1"/>
    <property type="molecule type" value="Genomic_DNA"/>
</dbReference>
<keyword evidence="1" id="KW-0012">Acyltransferase</keyword>
<keyword evidence="2" id="KW-1185">Reference proteome</keyword>
<sequence>MIDMTTIEIYGGACQFRTEARIILDGRDVKLEIESDCKYCQRLGRDLMKVGLADIFPERGRPAVGFMTNPVYKKADQHLPHVDCPVPCGLLKGILAEFGLQLKKSPTIEFLQ</sequence>
<accession>A0A1F2P9M3</accession>
<keyword evidence="1" id="KW-0378">Hydrolase</keyword>
<dbReference type="GO" id="GO:0016746">
    <property type="term" value="F:acyltransferase activity"/>
    <property type="evidence" value="ECO:0007669"/>
    <property type="project" value="UniProtKB-KW"/>
</dbReference>
<dbReference type="AlphaFoldDB" id="A0A1F2P9M3"/>
<comment type="caution">
    <text evidence="1">The sequence shown here is derived from an EMBL/GenBank/DDBJ whole genome shotgun (WGS) entry which is preliminary data.</text>
</comment>
<dbReference type="Proteomes" id="UP000186940">
    <property type="component" value="Unassembled WGS sequence"/>
</dbReference>
<evidence type="ECO:0000313" key="2">
    <source>
        <dbReference type="Proteomes" id="UP000186940"/>
    </source>
</evidence>
<proteinExistence type="predicted"/>
<evidence type="ECO:0000313" key="1">
    <source>
        <dbReference type="EMBL" id="OFV67913.1"/>
    </source>
</evidence>
<keyword evidence="1" id="KW-0808">Transferase</keyword>
<dbReference type="GO" id="GO:0016787">
    <property type="term" value="F:hydrolase activity"/>
    <property type="evidence" value="ECO:0007669"/>
    <property type="project" value="UniProtKB-KW"/>
</dbReference>
<reference evidence="1" key="1">
    <citation type="submission" date="2016-05" db="EMBL/GenBank/DDBJ databases">
        <title>Microbial consortia oxidize butane by reversing methanogenesis.</title>
        <authorList>
            <person name="Laso-Perez R."/>
            <person name="Richter M."/>
            <person name="Wegener G."/>
            <person name="Musat F."/>
        </authorList>
    </citation>
    <scope>NUCLEOTIDE SEQUENCE [LARGE SCALE GENOMIC DNA]</scope>
    <source>
        <strain evidence="1">BOX2</strain>
    </source>
</reference>